<dbReference type="EMBL" id="KF439060">
    <property type="protein sequence ID" value="AHM02016.1"/>
    <property type="molecule type" value="Genomic_DNA"/>
</dbReference>
<proteinExistence type="predicted"/>
<evidence type="ECO:0000313" key="1">
    <source>
        <dbReference type="EMBL" id="AHM02016.1"/>
    </source>
</evidence>
<reference evidence="1" key="1">
    <citation type="journal article" date="2014" name="ISME J.">
        <title>Genetic and functional properties of uncultivated MCG archaea assessed by metagenome and gene expression analyses.</title>
        <authorList>
            <person name="Meng J."/>
            <person name="Xu J."/>
            <person name="Qin D."/>
            <person name="He Y."/>
            <person name="Xiao X."/>
            <person name="Wang F."/>
        </authorList>
    </citation>
    <scope>NUCLEOTIDE SEQUENCE</scope>
</reference>
<sequence>MEARKIVSIKKKPVLRIEKSRSDFKKLLIQNPNYFGTYPEVGINPVLPMKANTKYEELKCIGFYPDTDLLEAVIDLKLPYGYKGSLCSSGSFEYVRFFVDWNGDGDFEDEGEDVGITSVNVHDIPDAKHVCLDKTKPLSYALSLKIDSKKRVCTLPNLVKVRAILSWDAPPPEGKPNYTPVWGNVLDKWIQIKPIKFLLKDVLQVADLKKLKLNTSVLDLNIPISKPKILTTAELKQIYKGKDVPELRSNLAEIVQTATKIKYNPNLMVNYQLKPQFSKFMKDVKIVLAEKPNTKYEELHCTGLNYDLDTLVATLTVKRSCGYSGNLCTQGSYEYVAFWAYVWDQIEQMCIWRYLGTSSVNVHDIEPMPAGGLQYAVFLPVDLSSYKDKCSKPKILKIRAILSWQTPPPTNNPNYKPVWGNTIEKLIQLKPATPVMPGEQVPFISTVGGMAIASISGNPDTVTSSTIGDGYANGVSVLGGYTALESPFGGVISICGHISNPPDEPEEFEKLKYKVQFRKNGSTNWQDITNGFKIWISTWNGVSWSMSKKTQVAINGYYMYEEDLTTPVQRFVEGNVLAQLYTPLPDGDGLYEIRVLVFKVGAPPVPGVPANHVSSNIVKITIDNSRPTAEIFLDAGACTKFTVGDVITGYFTATDDHIDHYSLVVEPAVAVAPTVAPSGESYPLLSAPGMPSGSSFALTTTPSTTPCGYVLHLHVWDRAIKNNSRPGNYRGATVGLCLLEKTETP</sequence>
<dbReference type="AlphaFoldDB" id="W8SHU3"/>
<protein>
    <submittedName>
        <fullName evidence="1">Uncharacterized protein</fullName>
    </submittedName>
</protein>
<organism evidence="1">
    <name type="scientific">uncultured miscellaneous Crenarchaeota group</name>
    <dbReference type="NCBI Taxonomy" id="1368239"/>
    <lineage>
        <taxon>Archaea</taxon>
        <taxon>Candidatus Bathyarchaeota</taxon>
        <taxon>environmental samples</taxon>
    </lineage>
</organism>
<name>W8SHU3_9ARCH</name>
<accession>W8SHU3</accession>